<accession>A0A0J6WTP4</accession>
<proteinExistence type="predicted"/>
<dbReference type="Proteomes" id="UP000036503">
    <property type="component" value="Unassembled WGS sequence"/>
</dbReference>
<protein>
    <submittedName>
        <fullName evidence="3">SWIM zinc finger-containing protein</fullName>
    </submittedName>
</protein>
<dbReference type="PROSITE" id="PS50966">
    <property type="entry name" value="ZF_SWIM"/>
    <property type="match status" value="1"/>
</dbReference>
<dbReference type="PATRIC" id="fig|1122219.3.peg.2704"/>
<name>A0A0J6WTP4_9FIRM</name>
<sequence>MSKYYRNMYPSYTQPSAEELRQRAEASVMKAGKCGQKYEPVYVAGTKICQRWWGRAWCRNLEQYADYTSRIGRGKRYVRAGAVLDLKIEAGHIIAKVQGSRQRPYQVEIRINPLTEKAVKKIQQQCVSKIKSLEELVAGEFPEELQHIFIGTDGLFPKPSDITFDCSCPDWACMCKHVAAVMYAVGVRLDENPFYFFKLRGIHVDEFIDAAVEDRIESMLKHAADKSSRIIDKKEVHDLFGVL</sequence>
<evidence type="ECO:0000313" key="4">
    <source>
        <dbReference type="Proteomes" id="UP000036503"/>
    </source>
</evidence>
<organism evidence="3 4">
    <name type="scientific">Megasphaera cerevisiae DSM 20462</name>
    <dbReference type="NCBI Taxonomy" id="1122219"/>
    <lineage>
        <taxon>Bacteria</taxon>
        <taxon>Bacillati</taxon>
        <taxon>Bacillota</taxon>
        <taxon>Negativicutes</taxon>
        <taxon>Veillonellales</taxon>
        <taxon>Veillonellaceae</taxon>
        <taxon>Megasphaera</taxon>
    </lineage>
</organism>
<keyword evidence="1" id="KW-0863">Zinc-finger</keyword>
<keyword evidence="1" id="KW-0862">Zinc</keyword>
<feature type="domain" description="SWIM-type" evidence="2">
    <location>
        <begin position="156"/>
        <end position="186"/>
    </location>
</feature>
<dbReference type="InParanoid" id="A0A0J6WTP4"/>
<dbReference type="RefSeq" id="WP_048515288.1">
    <property type="nucleotide sequence ID" value="NZ_FUXD01000034.1"/>
</dbReference>
<evidence type="ECO:0000256" key="1">
    <source>
        <dbReference type="PROSITE-ProRule" id="PRU00325"/>
    </source>
</evidence>
<dbReference type="InterPro" id="IPR007527">
    <property type="entry name" value="Znf_SWIM"/>
</dbReference>
<dbReference type="OrthoDB" id="188274at2"/>
<dbReference type="PANTHER" id="PTHR38133:SF1">
    <property type="entry name" value="SLR1429 PROTEIN"/>
    <property type="match status" value="1"/>
</dbReference>
<evidence type="ECO:0000313" key="3">
    <source>
        <dbReference type="EMBL" id="KMO85518.1"/>
    </source>
</evidence>
<gene>
    <name evidence="3" type="ORF">AB840_13050</name>
</gene>
<reference evidence="3 4" key="1">
    <citation type="submission" date="2015-06" db="EMBL/GenBank/DDBJ databases">
        <title>Draft genome sequence of beer spoilage bacterium Megasphaera cerevisiae type strain 20462.</title>
        <authorList>
            <person name="Kutumbaka K."/>
            <person name="Pasmowitz J."/>
            <person name="Mategko J."/>
            <person name="Reyes D."/>
            <person name="Friedrich A."/>
            <person name="Han S."/>
            <person name="Martens-Habbena W."/>
            <person name="Neal-McKinney J."/>
            <person name="Janagama H.K."/>
            <person name="Nadala C."/>
            <person name="Samadpour M."/>
        </authorList>
    </citation>
    <scope>NUCLEOTIDE SEQUENCE [LARGE SCALE GENOMIC DNA]</scope>
    <source>
        <strain evidence="3 4">DSM 20462</strain>
    </source>
</reference>
<evidence type="ECO:0000259" key="2">
    <source>
        <dbReference type="PROSITE" id="PS50966"/>
    </source>
</evidence>
<dbReference type="GO" id="GO:0008270">
    <property type="term" value="F:zinc ion binding"/>
    <property type="evidence" value="ECO:0007669"/>
    <property type="project" value="UniProtKB-KW"/>
</dbReference>
<dbReference type="EMBL" id="LEKT01000059">
    <property type="protein sequence ID" value="KMO85518.1"/>
    <property type="molecule type" value="Genomic_DNA"/>
</dbReference>
<comment type="caution">
    <text evidence="3">The sequence shown here is derived from an EMBL/GenBank/DDBJ whole genome shotgun (WGS) entry which is preliminary data.</text>
</comment>
<keyword evidence="1" id="KW-0479">Metal-binding</keyword>
<dbReference type="AlphaFoldDB" id="A0A0J6WTP4"/>
<dbReference type="PANTHER" id="PTHR38133">
    <property type="entry name" value="SLR1429 PROTEIN"/>
    <property type="match status" value="1"/>
</dbReference>
<keyword evidence="4" id="KW-1185">Reference proteome</keyword>